<dbReference type="AlphaFoldDB" id="A0A4P6U0A8"/>
<dbReference type="GO" id="GO:0008168">
    <property type="term" value="F:methyltransferase activity"/>
    <property type="evidence" value="ECO:0007669"/>
    <property type="project" value="UniProtKB-KW"/>
</dbReference>
<feature type="compositionally biased region" description="Low complexity" evidence="1">
    <location>
        <begin position="236"/>
        <end position="252"/>
    </location>
</feature>
<evidence type="ECO:0000256" key="1">
    <source>
        <dbReference type="SAM" id="MobiDB-lite"/>
    </source>
</evidence>
<keyword evidence="2" id="KW-0489">Methyltransferase</keyword>
<sequence length="252" mass="26616">MSTVTAPAWAASDPYATALRTGRGPLFLRRGDGWLLPLDVERWCAAADAVDRAVLDRCEGTVLDVGCGPGRLVAELAARGRGALGVDVSEAAVARTHTLGGRALHRSVFDPLPGEGGWGTVLLMDGNVGIGGDVAALLHRMRELLRPDGLLIVETAPGDVDERSRVRVVDVTHGGGAVGEPFPWARVGTPALLALARRGGWPETVQWTDGERCFVALRSRRTSSRAEPPKSTAVMSSQRSRNTSGSSPVADR</sequence>
<dbReference type="SUPFAM" id="SSF53335">
    <property type="entry name" value="S-adenosyl-L-methionine-dependent methyltransferases"/>
    <property type="match status" value="1"/>
</dbReference>
<dbReference type="Pfam" id="PF13489">
    <property type="entry name" value="Methyltransf_23"/>
    <property type="match status" value="1"/>
</dbReference>
<name>A0A4P6U0A8_STRSO</name>
<dbReference type="GO" id="GO:0032259">
    <property type="term" value="P:methylation"/>
    <property type="evidence" value="ECO:0007669"/>
    <property type="project" value="UniProtKB-KW"/>
</dbReference>
<feature type="region of interest" description="Disordered" evidence="1">
    <location>
        <begin position="220"/>
        <end position="252"/>
    </location>
</feature>
<reference evidence="2 3" key="1">
    <citation type="submission" date="2018-08" db="EMBL/GenBank/DDBJ databases">
        <title>The complete genome sequence of Streptomyces seoulensis, a pioneer strain for nickel superoxide dismutase discovery.</title>
        <authorList>
            <person name="Shin J."/>
            <person name="Lee J.-S."/>
            <person name="Lee E.-J."/>
            <person name="Youn H.-D."/>
        </authorList>
    </citation>
    <scope>NUCLEOTIDE SEQUENCE [LARGE SCALE GENOMIC DNA]</scope>
    <source>
        <strain evidence="2 3">KCTC 9819</strain>
    </source>
</reference>
<dbReference type="Gene3D" id="3.40.50.150">
    <property type="entry name" value="Vaccinia Virus protein VP39"/>
    <property type="match status" value="1"/>
</dbReference>
<dbReference type="KEGG" id="sseo:D0Z67_26700"/>
<dbReference type="EMBL" id="CP032229">
    <property type="protein sequence ID" value="QBJ93515.1"/>
    <property type="molecule type" value="Genomic_DNA"/>
</dbReference>
<dbReference type="CDD" id="cd02440">
    <property type="entry name" value="AdoMet_MTases"/>
    <property type="match status" value="1"/>
</dbReference>
<keyword evidence="3" id="KW-1185">Reference proteome</keyword>
<dbReference type="InterPro" id="IPR029063">
    <property type="entry name" value="SAM-dependent_MTases_sf"/>
</dbReference>
<proteinExistence type="predicted"/>
<organism evidence="2 3">
    <name type="scientific">Streptomyces seoulensis</name>
    <dbReference type="NCBI Taxonomy" id="73044"/>
    <lineage>
        <taxon>Bacteria</taxon>
        <taxon>Bacillati</taxon>
        <taxon>Actinomycetota</taxon>
        <taxon>Actinomycetes</taxon>
        <taxon>Kitasatosporales</taxon>
        <taxon>Streptomycetaceae</taxon>
        <taxon>Streptomyces</taxon>
    </lineage>
</organism>
<protein>
    <submittedName>
        <fullName evidence="2">Class I SAM-dependent methyltransferase</fullName>
    </submittedName>
</protein>
<accession>A0A4P6U0A8</accession>
<dbReference type="Proteomes" id="UP000292547">
    <property type="component" value="Chromosome"/>
</dbReference>
<dbReference type="OrthoDB" id="4484556at2"/>
<gene>
    <name evidence="2" type="ORF">D0Z67_26700</name>
</gene>
<keyword evidence="2" id="KW-0808">Transferase</keyword>
<evidence type="ECO:0000313" key="3">
    <source>
        <dbReference type="Proteomes" id="UP000292547"/>
    </source>
</evidence>
<evidence type="ECO:0000313" key="2">
    <source>
        <dbReference type="EMBL" id="QBJ93515.1"/>
    </source>
</evidence>
<dbReference type="STRING" id="73044.GCA_000725795_04060"/>